<gene>
    <name evidence="3" type="ORF">RJ639_023305</name>
</gene>
<reference evidence="3" key="1">
    <citation type="submission" date="2022-12" db="EMBL/GenBank/DDBJ databases">
        <title>Draft genome assemblies for two species of Escallonia (Escalloniales).</title>
        <authorList>
            <person name="Chanderbali A."/>
            <person name="Dervinis C."/>
            <person name="Anghel I."/>
            <person name="Soltis D."/>
            <person name="Soltis P."/>
            <person name="Zapata F."/>
        </authorList>
    </citation>
    <scope>NUCLEOTIDE SEQUENCE</scope>
    <source>
        <strain evidence="3">UCBG64.0493</strain>
        <tissue evidence="3">Leaf</tissue>
    </source>
</reference>
<protein>
    <recommendedName>
        <fullName evidence="2">Transposase-associated domain-containing protein</fullName>
    </recommendedName>
</protein>
<sequence>MGQPTLSGHTSGNGKAERGRVKEEFRAEERAKEEYYLNIFPANLAGKEKTQMAKQKHNLNGKRGDKRNGKVINCMKEDTRDKEWSYLHRASAAYYQDVNSVLDFAFDNVSTTSGEILCPCTKCVTFLFQNRDIVEEHLVRRGFASHYRIWTEHGEVEGEANRAPNDDVHNEDAMNEVDAKVNLIPELCTSKWSYKSFDKLIASLEAILPIDEKLPNNFYKINKMTDDL</sequence>
<evidence type="ECO:0000313" key="4">
    <source>
        <dbReference type="Proteomes" id="UP001188597"/>
    </source>
</evidence>
<dbReference type="Proteomes" id="UP001188597">
    <property type="component" value="Unassembled WGS sequence"/>
</dbReference>
<feature type="domain" description="Transposase-associated" evidence="2">
    <location>
        <begin position="82"/>
        <end position="155"/>
    </location>
</feature>
<dbReference type="Pfam" id="PF13963">
    <property type="entry name" value="Transpos_assoc"/>
    <property type="match status" value="1"/>
</dbReference>
<organism evidence="3 4">
    <name type="scientific">Escallonia herrerae</name>
    <dbReference type="NCBI Taxonomy" id="1293975"/>
    <lineage>
        <taxon>Eukaryota</taxon>
        <taxon>Viridiplantae</taxon>
        <taxon>Streptophyta</taxon>
        <taxon>Embryophyta</taxon>
        <taxon>Tracheophyta</taxon>
        <taxon>Spermatophyta</taxon>
        <taxon>Magnoliopsida</taxon>
        <taxon>eudicotyledons</taxon>
        <taxon>Gunneridae</taxon>
        <taxon>Pentapetalae</taxon>
        <taxon>asterids</taxon>
        <taxon>campanulids</taxon>
        <taxon>Escalloniales</taxon>
        <taxon>Escalloniaceae</taxon>
        <taxon>Escallonia</taxon>
    </lineage>
</organism>
<accession>A0AA88V2H5</accession>
<proteinExistence type="predicted"/>
<comment type="caution">
    <text evidence="3">The sequence shown here is derived from an EMBL/GenBank/DDBJ whole genome shotgun (WGS) entry which is preliminary data.</text>
</comment>
<name>A0AA88V2H5_9ASTE</name>
<feature type="region of interest" description="Disordered" evidence="1">
    <location>
        <begin position="1"/>
        <end position="25"/>
    </location>
</feature>
<dbReference type="AlphaFoldDB" id="A0AA88V2H5"/>
<feature type="compositionally biased region" description="Basic and acidic residues" evidence="1">
    <location>
        <begin position="15"/>
        <end position="25"/>
    </location>
</feature>
<dbReference type="InterPro" id="IPR029480">
    <property type="entry name" value="Transpos_assoc"/>
</dbReference>
<feature type="compositionally biased region" description="Polar residues" evidence="1">
    <location>
        <begin position="1"/>
        <end position="13"/>
    </location>
</feature>
<evidence type="ECO:0000313" key="3">
    <source>
        <dbReference type="EMBL" id="KAK2999868.1"/>
    </source>
</evidence>
<dbReference type="EMBL" id="JAVXUP010003152">
    <property type="protein sequence ID" value="KAK2999868.1"/>
    <property type="molecule type" value="Genomic_DNA"/>
</dbReference>
<evidence type="ECO:0000256" key="1">
    <source>
        <dbReference type="SAM" id="MobiDB-lite"/>
    </source>
</evidence>
<evidence type="ECO:0000259" key="2">
    <source>
        <dbReference type="Pfam" id="PF13963"/>
    </source>
</evidence>
<keyword evidence="4" id="KW-1185">Reference proteome</keyword>